<evidence type="ECO:0000313" key="5">
    <source>
        <dbReference type="EMBL" id="KAG9192749.1"/>
    </source>
</evidence>
<feature type="domain" description="Peptidase M20 dimerisation" evidence="4">
    <location>
        <begin position="61"/>
        <end position="184"/>
    </location>
</feature>
<protein>
    <recommendedName>
        <fullName evidence="4">Peptidase M20 dimerisation domain-containing protein</fullName>
    </recommendedName>
</protein>
<dbReference type="InterPro" id="IPR036264">
    <property type="entry name" value="Bact_exopeptidase_dim_dom"/>
</dbReference>
<evidence type="ECO:0000256" key="2">
    <source>
        <dbReference type="ARBA" id="ARBA00022723"/>
    </source>
</evidence>
<reference evidence="5" key="1">
    <citation type="submission" date="2021-07" db="EMBL/GenBank/DDBJ databases">
        <title>Genome Resource of American Ginseng Black Spot Pathogen Alternaria panax.</title>
        <authorList>
            <person name="Qiu C."/>
            <person name="Wang W."/>
            <person name="Liu Z."/>
        </authorList>
    </citation>
    <scope>NUCLEOTIDE SEQUENCE</scope>
    <source>
        <strain evidence="5">BNCC115425</strain>
    </source>
</reference>
<keyword evidence="6" id="KW-1185">Reference proteome</keyword>
<comment type="caution">
    <text evidence="5">The sequence shown here is derived from an EMBL/GenBank/DDBJ whole genome shotgun (WGS) entry which is preliminary data.</text>
</comment>
<evidence type="ECO:0000313" key="6">
    <source>
        <dbReference type="Proteomes" id="UP001199106"/>
    </source>
</evidence>
<dbReference type="PANTHER" id="PTHR43808:SF32">
    <property type="entry name" value="ARGE_DAPE-RELATED DEACYLASE"/>
    <property type="match status" value="1"/>
</dbReference>
<evidence type="ECO:0000259" key="4">
    <source>
        <dbReference type="Pfam" id="PF07687"/>
    </source>
</evidence>
<dbReference type="GO" id="GO:0016787">
    <property type="term" value="F:hydrolase activity"/>
    <property type="evidence" value="ECO:0007669"/>
    <property type="project" value="UniProtKB-KW"/>
</dbReference>
<dbReference type="SUPFAM" id="SSF53187">
    <property type="entry name" value="Zn-dependent exopeptidases"/>
    <property type="match status" value="1"/>
</dbReference>
<evidence type="ECO:0000256" key="3">
    <source>
        <dbReference type="ARBA" id="ARBA00022801"/>
    </source>
</evidence>
<dbReference type="Proteomes" id="UP001199106">
    <property type="component" value="Unassembled WGS sequence"/>
</dbReference>
<name>A0AAD4IDY9_9PLEO</name>
<dbReference type="EMBL" id="JAANER010000003">
    <property type="protein sequence ID" value="KAG9192749.1"/>
    <property type="molecule type" value="Genomic_DNA"/>
</dbReference>
<dbReference type="SUPFAM" id="SSF55031">
    <property type="entry name" value="Bacterial exopeptidase dimerisation domain"/>
    <property type="match status" value="1"/>
</dbReference>
<comment type="similarity">
    <text evidence="1">Belongs to the peptidase M20A family.</text>
</comment>
<dbReference type="InterPro" id="IPR050072">
    <property type="entry name" value="Peptidase_M20A"/>
</dbReference>
<dbReference type="InterPro" id="IPR011650">
    <property type="entry name" value="Peptidase_M20_dimer"/>
</dbReference>
<keyword evidence="3" id="KW-0378">Hydrolase</keyword>
<dbReference type="PANTHER" id="PTHR43808">
    <property type="entry name" value="ACETYLORNITHINE DEACETYLASE"/>
    <property type="match status" value="1"/>
</dbReference>
<dbReference type="Pfam" id="PF01546">
    <property type="entry name" value="Peptidase_M20"/>
    <property type="match status" value="1"/>
</dbReference>
<gene>
    <name evidence="5" type="ORF">G6011_11483</name>
</gene>
<proteinExistence type="inferred from homology"/>
<dbReference type="Gene3D" id="3.30.70.360">
    <property type="match status" value="1"/>
</dbReference>
<evidence type="ECO:0000256" key="1">
    <source>
        <dbReference type="ARBA" id="ARBA00006247"/>
    </source>
</evidence>
<accession>A0AAD4IDY9</accession>
<dbReference type="Gene3D" id="3.40.630.10">
    <property type="entry name" value="Zn peptidases"/>
    <property type="match status" value="1"/>
</dbReference>
<dbReference type="Pfam" id="PF07687">
    <property type="entry name" value="M20_dimer"/>
    <property type="match status" value="1"/>
</dbReference>
<organism evidence="5 6">
    <name type="scientific">Alternaria panax</name>
    <dbReference type="NCBI Taxonomy" id="48097"/>
    <lineage>
        <taxon>Eukaryota</taxon>
        <taxon>Fungi</taxon>
        <taxon>Dikarya</taxon>
        <taxon>Ascomycota</taxon>
        <taxon>Pezizomycotina</taxon>
        <taxon>Dothideomycetes</taxon>
        <taxon>Pleosporomycetidae</taxon>
        <taxon>Pleosporales</taxon>
        <taxon>Pleosporineae</taxon>
        <taxon>Pleosporaceae</taxon>
        <taxon>Alternaria</taxon>
        <taxon>Alternaria sect. Panax</taxon>
    </lineage>
</organism>
<dbReference type="InterPro" id="IPR002933">
    <property type="entry name" value="Peptidase_M20"/>
</dbReference>
<keyword evidence="2" id="KW-0479">Metal-binding</keyword>
<dbReference type="AlphaFoldDB" id="A0AAD4IDY9"/>
<sequence>MLKKRAALLKGSVALTVVSDEEIGGAYGTKHLLQHCGNPSPRKSDVVVNGEPGGLQSVRSGEKGTLHLTFTVATEGGNGAYTHRSYGVVVYASALIVTLKAEIERIDVEIPPYVREYLRSDEVRRVADDTMGAGAAANLLKATLNIGIIQGGVKVDAMPSACVFEADIHLPVGLTAKTVCAFLDEMLISWPGVSYCVQEAASNPSSLSTLHHPFSNCIADDAQSVTGCGPVSLVGLDGTDCNFYRYQHVPAFVFGPSPSGMGAVGEAVLIDEYISVIKTHALAVFRYLWDGKEPMNSGLNPDLGAHALGHLGS</sequence>
<dbReference type="GO" id="GO:0046872">
    <property type="term" value="F:metal ion binding"/>
    <property type="evidence" value="ECO:0007669"/>
    <property type="project" value="UniProtKB-KW"/>
</dbReference>